<dbReference type="Pfam" id="PF07090">
    <property type="entry name" value="GATase1_like"/>
    <property type="match status" value="1"/>
</dbReference>
<dbReference type="InterPro" id="IPR029062">
    <property type="entry name" value="Class_I_gatase-like"/>
</dbReference>
<evidence type="ECO:0000313" key="2">
    <source>
        <dbReference type="EMBL" id="GAA3936830.1"/>
    </source>
</evidence>
<dbReference type="Gene3D" id="3.40.50.880">
    <property type="match status" value="1"/>
</dbReference>
<proteinExistence type="predicted"/>
<reference evidence="3" key="1">
    <citation type="journal article" date="2019" name="Int. J. Syst. Evol. Microbiol.">
        <title>The Global Catalogue of Microorganisms (GCM) 10K type strain sequencing project: providing services to taxonomists for standard genome sequencing and annotation.</title>
        <authorList>
            <consortium name="The Broad Institute Genomics Platform"/>
            <consortium name="The Broad Institute Genome Sequencing Center for Infectious Disease"/>
            <person name="Wu L."/>
            <person name="Ma J."/>
        </authorList>
    </citation>
    <scope>NUCLEOTIDE SEQUENCE [LARGE SCALE GENOMIC DNA]</scope>
    <source>
        <strain evidence="3">JCM 17024</strain>
    </source>
</reference>
<protein>
    <submittedName>
        <fullName evidence="2">Glutamine amidotransferase</fullName>
    </submittedName>
</protein>
<dbReference type="EMBL" id="BAABCP010000001">
    <property type="protein sequence ID" value="GAA3936830.1"/>
    <property type="molecule type" value="Genomic_DNA"/>
</dbReference>
<accession>A0ABP7N614</accession>
<dbReference type="SUPFAM" id="SSF52317">
    <property type="entry name" value="Class I glutamine amidotransferase-like"/>
    <property type="match status" value="1"/>
</dbReference>
<gene>
    <name evidence="2" type="ORF">GCM10022383_13860</name>
</gene>
<comment type="caution">
    <text evidence="2">The sequence shown here is derived from an EMBL/GenBank/DDBJ whole genome shotgun (WGS) entry which is preliminary data.</text>
</comment>
<evidence type="ECO:0000259" key="1">
    <source>
        <dbReference type="Pfam" id="PF07090"/>
    </source>
</evidence>
<evidence type="ECO:0000313" key="3">
    <source>
        <dbReference type="Proteomes" id="UP001501591"/>
    </source>
</evidence>
<dbReference type="Proteomes" id="UP001501591">
    <property type="component" value="Unassembled WGS sequence"/>
</dbReference>
<sequence length="248" mass="27262">MIRVLVAGESWITTTTHTKGFDHFTSSAFETGVGDFKRALEDMGMRVTHMPGHEVAEEFPWTIEELNQFDVVVLSDIGANTFLLSRRTWVDGVAVPNRLAVLADWVRSGGGLMMAGGYMSFQGIDGRARFHGTDVEAVLPVQIHAADDRVEVPEGVVGVVRQSHAVVDSVRDLEWPPLLGYNRTIARPDSEVIVSAGDDPLLAVRSVGQGRSLVWTSDIAPHWCPRGFTEWDGYAEIMKNSVAWLADT</sequence>
<dbReference type="InterPro" id="IPR010768">
    <property type="entry name" value="GATase1-like"/>
</dbReference>
<keyword evidence="3" id="KW-1185">Reference proteome</keyword>
<organism evidence="2 3">
    <name type="scientific">Microbacterium soli</name>
    <dbReference type="NCBI Taxonomy" id="446075"/>
    <lineage>
        <taxon>Bacteria</taxon>
        <taxon>Bacillati</taxon>
        <taxon>Actinomycetota</taxon>
        <taxon>Actinomycetes</taxon>
        <taxon>Micrococcales</taxon>
        <taxon>Microbacteriaceae</taxon>
        <taxon>Microbacterium</taxon>
    </lineage>
</organism>
<dbReference type="PANTHER" id="PTHR37947">
    <property type="entry name" value="BLL2462 PROTEIN"/>
    <property type="match status" value="1"/>
</dbReference>
<dbReference type="CDD" id="cd03143">
    <property type="entry name" value="A4_beta-galactosidase_middle_domain"/>
    <property type="match status" value="1"/>
</dbReference>
<dbReference type="RefSeq" id="WP_344818801.1">
    <property type="nucleotide sequence ID" value="NZ_BAABCP010000001.1"/>
</dbReference>
<keyword evidence="2" id="KW-0315">Glutamine amidotransferase</keyword>
<feature type="domain" description="Putative glutamine amidotransferase" evidence="1">
    <location>
        <begin position="3"/>
        <end position="246"/>
    </location>
</feature>
<dbReference type="PANTHER" id="PTHR37947:SF1">
    <property type="entry name" value="BLL2462 PROTEIN"/>
    <property type="match status" value="1"/>
</dbReference>
<name>A0ABP7N614_9MICO</name>